<dbReference type="Gene3D" id="1.20.1250.20">
    <property type="entry name" value="MFS general substrate transporter like domains"/>
    <property type="match status" value="1"/>
</dbReference>
<dbReference type="SUPFAM" id="SSF103473">
    <property type="entry name" value="MFS general substrate transporter"/>
    <property type="match status" value="1"/>
</dbReference>
<name>A0A8H6EI27_9HELO</name>
<evidence type="ECO:0000313" key="7">
    <source>
        <dbReference type="EMBL" id="KAF5873059.1"/>
    </source>
</evidence>
<evidence type="ECO:0000256" key="6">
    <source>
        <dbReference type="SAM" id="Phobius"/>
    </source>
</evidence>
<comment type="subcellular location">
    <subcellularLocation>
        <location evidence="1">Membrane</location>
        <topology evidence="1">Multi-pass membrane protein</topology>
    </subcellularLocation>
</comment>
<proteinExistence type="predicted"/>
<dbReference type="Proteomes" id="UP000531561">
    <property type="component" value="Unassembled WGS sequence"/>
</dbReference>
<sequence length="286" mass="30632">MTLERNQPELGIDNGTIGTPAIVYLTGWRYAAVGIAIVLSMFLASLDLTFIATAIPHITDKFHSLNDVRWYASVLFLTVAAAQYIAVFEVGSLICGVARNSTTLTVGRAITDFGVAGTLGGSHIIIEVSASPEKRPAMTGFMGSAYAIAVSDKLKYNACFSSNAVLMGSSILIDLPCGALAAASTIFLFKIPDAVKPVEVTLKEKLLQMDIPGFLFITASVVCYLLALQWGGAIKRSSNLGVIGTLVGFALFLVLSELIEWYQSERAFLLRSIFRKQTIAKGCVSC</sequence>
<organism evidence="7 8">
    <name type="scientific">Botrytis fragariae</name>
    <dbReference type="NCBI Taxonomy" id="1964551"/>
    <lineage>
        <taxon>Eukaryota</taxon>
        <taxon>Fungi</taxon>
        <taxon>Dikarya</taxon>
        <taxon>Ascomycota</taxon>
        <taxon>Pezizomycotina</taxon>
        <taxon>Leotiomycetes</taxon>
        <taxon>Helotiales</taxon>
        <taxon>Sclerotiniaceae</taxon>
        <taxon>Botrytis</taxon>
    </lineage>
</organism>
<keyword evidence="4 6" id="KW-1133">Transmembrane helix</keyword>
<gene>
    <name evidence="7" type="ORF">Bfra_008336</name>
</gene>
<dbReference type="GeneID" id="59262391"/>
<feature type="transmembrane region" description="Helical" evidence="6">
    <location>
        <begin position="240"/>
        <end position="259"/>
    </location>
</feature>
<feature type="transmembrane region" description="Helical" evidence="6">
    <location>
        <begin position="70"/>
        <end position="98"/>
    </location>
</feature>
<dbReference type="OrthoDB" id="10021397at2759"/>
<dbReference type="AlphaFoldDB" id="A0A8H6EI27"/>
<feature type="transmembrane region" description="Helical" evidence="6">
    <location>
        <begin position="211"/>
        <end position="228"/>
    </location>
</feature>
<dbReference type="InterPro" id="IPR036259">
    <property type="entry name" value="MFS_trans_sf"/>
</dbReference>
<keyword evidence="5 6" id="KW-0472">Membrane</keyword>
<accession>A0A8H6EI27</accession>
<feature type="transmembrane region" description="Helical" evidence="6">
    <location>
        <begin position="171"/>
        <end position="191"/>
    </location>
</feature>
<keyword evidence="3 6" id="KW-0812">Transmembrane</keyword>
<dbReference type="RefSeq" id="XP_037192005.1">
    <property type="nucleotide sequence ID" value="XM_037338699.1"/>
</dbReference>
<keyword evidence="2" id="KW-0813">Transport</keyword>
<evidence type="ECO:0000256" key="2">
    <source>
        <dbReference type="ARBA" id="ARBA00022448"/>
    </source>
</evidence>
<feature type="transmembrane region" description="Helical" evidence="6">
    <location>
        <begin position="30"/>
        <end position="58"/>
    </location>
</feature>
<dbReference type="EMBL" id="JABFCT010000009">
    <property type="protein sequence ID" value="KAF5873059.1"/>
    <property type="molecule type" value="Genomic_DNA"/>
</dbReference>
<evidence type="ECO:0000256" key="1">
    <source>
        <dbReference type="ARBA" id="ARBA00004141"/>
    </source>
</evidence>
<evidence type="ECO:0000256" key="3">
    <source>
        <dbReference type="ARBA" id="ARBA00022692"/>
    </source>
</evidence>
<comment type="caution">
    <text evidence="7">The sequence shown here is derived from an EMBL/GenBank/DDBJ whole genome shotgun (WGS) entry which is preliminary data.</text>
</comment>
<evidence type="ECO:0000256" key="5">
    <source>
        <dbReference type="ARBA" id="ARBA00023136"/>
    </source>
</evidence>
<protein>
    <submittedName>
        <fullName evidence="7">Putative mfs gliotoxin efflux transporter protein</fullName>
    </submittedName>
</protein>
<dbReference type="PANTHER" id="PTHR23501:SF177">
    <property type="entry name" value="MAJOR FACILITATOR SUPERFAMILY (MFS) PROFILE DOMAIN-CONTAINING PROTEIN-RELATED"/>
    <property type="match status" value="1"/>
</dbReference>
<reference evidence="7 8" key="1">
    <citation type="journal article" date="2020" name="Phytopathology">
        <title>A high-quality genome resource of Botrytis fragariae, a new and rapidly spreading fungal pathogen causing strawberry gray mold in the U.S.A.</title>
        <authorList>
            <person name="Wu Y."/>
            <person name="Saski C.A."/>
            <person name="Schnabel G."/>
            <person name="Xiao S."/>
            <person name="Hu M."/>
        </authorList>
    </citation>
    <scope>NUCLEOTIDE SEQUENCE [LARGE SCALE GENOMIC DNA]</scope>
    <source>
        <strain evidence="7 8">BVB16</strain>
    </source>
</reference>
<dbReference type="GO" id="GO:0022857">
    <property type="term" value="F:transmembrane transporter activity"/>
    <property type="evidence" value="ECO:0007669"/>
    <property type="project" value="TreeGrafter"/>
</dbReference>
<evidence type="ECO:0000256" key="4">
    <source>
        <dbReference type="ARBA" id="ARBA00022989"/>
    </source>
</evidence>
<dbReference type="GO" id="GO:0005886">
    <property type="term" value="C:plasma membrane"/>
    <property type="evidence" value="ECO:0007669"/>
    <property type="project" value="TreeGrafter"/>
</dbReference>
<keyword evidence="8" id="KW-1185">Reference proteome</keyword>
<dbReference type="PANTHER" id="PTHR23501">
    <property type="entry name" value="MAJOR FACILITATOR SUPERFAMILY"/>
    <property type="match status" value="1"/>
</dbReference>
<evidence type="ECO:0000313" key="8">
    <source>
        <dbReference type="Proteomes" id="UP000531561"/>
    </source>
</evidence>